<dbReference type="Pfam" id="PF13041">
    <property type="entry name" value="PPR_2"/>
    <property type="match status" value="3"/>
</dbReference>
<feature type="repeat" description="PPR" evidence="3">
    <location>
        <begin position="35"/>
        <end position="69"/>
    </location>
</feature>
<evidence type="ECO:0000256" key="3">
    <source>
        <dbReference type="PROSITE-ProRule" id="PRU00708"/>
    </source>
</evidence>
<dbReference type="PaxDb" id="4097-A0A1S4CFH9"/>
<comment type="similarity">
    <text evidence="1">Belongs to the PPR family. P subfamily.</text>
</comment>
<feature type="repeat" description="PPR" evidence="3">
    <location>
        <begin position="208"/>
        <end position="242"/>
    </location>
</feature>
<evidence type="ECO:0000313" key="4">
    <source>
        <dbReference type="RefSeq" id="XP_016499724.1"/>
    </source>
</evidence>
<dbReference type="InterPro" id="IPR002885">
    <property type="entry name" value="PPR_rpt"/>
</dbReference>
<dbReference type="OMA" id="ICRTGRM"/>
<dbReference type="PANTHER" id="PTHR47941">
    <property type="entry name" value="PENTATRICOPEPTIDE REPEAT-CONTAINING PROTEIN 3, MITOCHONDRIAL"/>
    <property type="match status" value="1"/>
</dbReference>
<evidence type="ECO:0000256" key="1">
    <source>
        <dbReference type="ARBA" id="ARBA00007626"/>
    </source>
</evidence>
<dbReference type="RefSeq" id="XP_016499724.1">
    <property type="nucleotide sequence ID" value="XM_016644238.1"/>
</dbReference>
<feature type="repeat" description="PPR" evidence="3">
    <location>
        <begin position="70"/>
        <end position="104"/>
    </location>
</feature>
<sequence>MKSFGIIPDSHSYSFLIDGFCKSQNVEKANNIKPTVVTYSSLLNGFCKIGAMEIAIKTFYELENSGYKYDQTAYSILINGFCAQGNLTSAYKLLVEMINNNLAPGDSHYKRLIRGFCQMDCSNKMEYLSMMVQEGNLPDTITCNFIVNWYCTEGSVIEALQLIDRMVNQGITSNKYCYNAVINRLCKDGKPEKALEVIPIMLKRNALHVASCNTLIDGFAKQSNLKKSYILHEKMQKLGINPNFITWTILVNILCMTRTSGKRQCINFLGI</sequence>
<feature type="repeat" description="PPR" evidence="3">
    <location>
        <begin position="139"/>
        <end position="173"/>
    </location>
</feature>
<dbReference type="SUPFAM" id="SSF81901">
    <property type="entry name" value="HCP-like"/>
    <property type="match status" value="1"/>
</dbReference>
<dbReference type="AlphaFoldDB" id="A0A1S4CFH9"/>
<dbReference type="PROSITE" id="PS51375">
    <property type="entry name" value="PPR"/>
    <property type="match status" value="5"/>
</dbReference>
<dbReference type="NCBIfam" id="TIGR00756">
    <property type="entry name" value="PPR"/>
    <property type="match status" value="5"/>
</dbReference>
<dbReference type="SMR" id="A0A1S4CFH9"/>
<protein>
    <submittedName>
        <fullName evidence="4">Pentatricopeptide repeat-containing protein At5g39710-like</fullName>
    </submittedName>
</protein>
<dbReference type="InterPro" id="IPR011990">
    <property type="entry name" value="TPR-like_helical_dom_sf"/>
</dbReference>
<organism evidence="4">
    <name type="scientific">Nicotiana tabacum</name>
    <name type="common">Common tobacco</name>
    <dbReference type="NCBI Taxonomy" id="4097"/>
    <lineage>
        <taxon>Eukaryota</taxon>
        <taxon>Viridiplantae</taxon>
        <taxon>Streptophyta</taxon>
        <taxon>Embryophyta</taxon>
        <taxon>Tracheophyta</taxon>
        <taxon>Spermatophyta</taxon>
        <taxon>Magnoliopsida</taxon>
        <taxon>eudicotyledons</taxon>
        <taxon>Gunneridae</taxon>
        <taxon>Pentapetalae</taxon>
        <taxon>asterids</taxon>
        <taxon>lamiids</taxon>
        <taxon>Solanales</taxon>
        <taxon>Solanaceae</taxon>
        <taxon>Nicotianoideae</taxon>
        <taxon>Nicotianeae</taxon>
        <taxon>Nicotiana</taxon>
    </lineage>
</organism>
<feature type="repeat" description="PPR" evidence="3">
    <location>
        <begin position="174"/>
        <end position="204"/>
    </location>
</feature>
<name>A0A1S4CFH9_TOBAC</name>
<evidence type="ECO:0000256" key="2">
    <source>
        <dbReference type="ARBA" id="ARBA00022737"/>
    </source>
</evidence>
<dbReference type="GO" id="GO:0003729">
    <property type="term" value="F:mRNA binding"/>
    <property type="evidence" value="ECO:0000318"/>
    <property type="project" value="GO_Central"/>
</dbReference>
<reference evidence="4" key="1">
    <citation type="submission" date="2025-08" db="UniProtKB">
        <authorList>
            <consortium name="RefSeq"/>
        </authorList>
    </citation>
    <scope>IDENTIFICATION</scope>
</reference>
<gene>
    <name evidence="4" type="primary">LOC107818255</name>
</gene>
<dbReference type="Pfam" id="PF12854">
    <property type="entry name" value="PPR_1"/>
    <property type="match status" value="1"/>
</dbReference>
<proteinExistence type="inferred from homology"/>
<dbReference type="Gene3D" id="1.25.40.10">
    <property type="entry name" value="Tetratricopeptide repeat domain"/>
    <property type="match status" value="3"/>
</dbReference>
<accession>A0A1S4CFH9</accession>
<dbReference type="OrthoDB" id="185373at2759"/>
<keyword evidence="2" id="KW-0677">Repeat</keyword>
<dbReference type="KEGG" id="nta:107818255"/>